<sequence>MDSEDKAFTILKCPITVPISLEGTQDSNHNKMTTEDEVKEVNMYAPDIGPKFYPVKGNVVTAPIITKNLPEAFSSLPICGRPESKDRLEQFQDQKIRDYVGGGLSEEEFGKLAKYCSPNHLRTGKELIMDTNLPAFGFLPPKKDDKVCEEGNQLNIVKKFKLRVEKDKTNLYVKKLKYRGMRLLPLTTEDEDNDEINGTPLEPGKDILYRVRFYRPFMCGKERNNSRHSVFTCDVVVSGQSRLSALRERIVCANDVDVRVDVSANPTELPQTTAKELFPSGFMFINNVFYVDEREGRVDYTEPIRLWAQRRAMGDFPKVDMHQVRLQDLVIRLGHPEVYIHQGNCEHLFTFSEVRLVGPAELVMAEQLPRHTAVLQHQTVYCTTCAEFGAKWVVVGCPRVPFDPAFFCDTCFMLYLYIDGKKIGDFKAYSYRGNEINTLKPLG</sequence>
<evidence type="ECO:0000256" key="4">
    <source>
        <dbReference type="ARBA" id="ARBA00023015"/>
    </source>
</evidence>
<evidence type="ECO:0000256" key="5">
    <source>
        <dbReference type="ARBA" id="ARBA00023125"/>
    </source>
</evidence>
<dbReference type="AlphaFoldDB" id="A0AAJ6ZCR9"/>
<keyword evidence="7" id="KW-0539">Nucleus</keyword>
<dbReference type="Proteomes" id="UP000694872">
    <property type="component" value="Unplaced"/>
</dbReference>
<keyword evidence="6" id="KW-0804">Transcription</keyword>
<dbReference type="GeneID" id="106119323"/>
<dbReference type="GO" id="GO:0042796">
    <property type="term" value="P:snRNA transcription by RNA polymerase III"/>
    <property type="evidence" value="ECO:0007669"/>
    <property type="project" value="TreeGrafter"/>
</dbReference>
<comment type="similarity">
    <text evidence="2">Belongs to the SNAPC3/SRD2 family.</text>
</comment>
<dbReference type="GO" id="GO:0042795">
    <property type="term" value="P:snRNA transcription by RNA polymerase II"/>
    <property type="evidence" value="ECO:0007669"/>
    <property type="project" value="TreeGrafter"/>
</dbReference>
<comment type="subunit">
    <text evidence="9">Part of the SNAPc complex composed of 5 subunits: SNAPC1, SNAPC2, SNAPC3, SNAPC4 and SNAPC5. SNAPC3 interacts with SNAPC1.</text>
</comment>
<comment type="subcellular location">
    <subcellularLocation>
        <location evidence="1">Nucleus</location>
    </subcellularLocation>
</comment>
<keyword evidence="4" id="KW-0805">Transcription regulation</keyword>
<evidence type="ECO:0000313" key="11">
    <source>
        <dbReference type="RefSeq" id="XP_013169695.1"/>
    </source>
</evidence>
<dbReference type="GO" id="GO:0001006">
    <property type="term" value="F:RNA polymerase III type 3 promoter sequence-specific DNA binding"/>
    <property type="evidence" value="ECO:0007669"/>
    <property type="project" value="TreeGrafter"/>
</dbReference>
<name>A0AAJ6ZCR9_PAPXU</name>
<keyword evidence="5" id="KW-0238">DNA-binding</keyword>
<dbReference type="PANTHER" id="PTHR13421:SF16">
    <property type="entry name" value="SNRNA-ACTIVATING PROTEIN COMPLEX SUBUNIT 3"/>
    <property type="match status" value="1"/>
</dbReference>
<dbReference type="RefSeq" id="XP_013169695.1">
    <property type="nucleotide sequence ID" value="XM_013314241.1"/>
</dbReference>
<dbReference type="GO" id="GO:0005634">
    <property type="term" value="C:nucleus"/>
    <property type="evidence" value="ECO:0007669"/>
    <property type="project" value="UniProtKB-SubCell"/>
</dbReference>
<evidence type="ECO:0000256" key="9">
    <source>
        <dbReference type="ARBA" id="ARBA00025958"/>
    </source>
</evidence>
<dbReference type="GO" id="GO:0001046">
    <property type="term" value="F:core promoter sequence-specific DNA binding"/>
    <property type="evidence" value="ECO:0007669"/>
    <property type="project" value="TreeGrafter"/>
</dbReference>
<evidence type="ECO:0000256" key="10">
    <source>
        <dbReference type="ARBA" id="ARBA00029606"/>
    </source>
</evidence>
<accession>A0AAJ6ZCR9</accession>
<dbReference type="KEGG" id="pxu:106119323"/>
<dbReference type="Pfam" id="PF12251">
    <property type="entry name" value="SNAPC3"/>
    <property type="match status" value="1"/>
</dbReference>
<reference evidence="11" key="1">
    <citation type="submission" date="2025-08" db="UniProtKB">
        <authorList>
            <consortium name="RefSeq"/>
        </authorList>
    </citation>
    <scope>IDENTIFICATION</scope>
</reference>
<evidence type="ECO:0000256" key="2">
    <source>
        <dbReference type="ARBA" id="ARBA00010410"/>
    </source>
</evidence>
<evidence type="ECO:0000256" key="8">
    <source>
        <dbReference type="ARBA" id="ARBA00025193"/>
    </source>
</evidence>
<evidence type="ECO:0000256" key="1">
    <source>
        <dbReference type="ARBA" id="ARBA00004123"/>
    </source>
</evidence>
<dbReference type="GO" id="GO:0019185">
    <property type="term" value="C:snRNA-activating protein complex"/>
    <property type="evidence" value="ECO:0007669"/>
    <property type="project" value="TreeGrafter"/>
</dbReference>
<organism evidence="11">
    <name type="scientific">Papilio xuthus</name>
    <name type="common">Asian swallowtail butterfly</name>
    <dbReference type="NCBI Taxonomy" id="66420"/>
    <lineage>
        <taxon>Eukaryota</taxon>
        <taxon>Metazoa</taxon>
        <taxon>Ecdysozoa</taxon>
        <taxon>Arthropoda</taxon>
        <taxon>Hexapoda</taxon>
        <taxon>Insecta</taxon>
        <taxon>Pterygota</taxon>
        <taxon>Neoptera</taxon>
        <taxon>Endopterygota</taxon>
        <taxon>Lepidoptera</taxon>
        <taxon>Glossata</taxon>
        <taxon>Ditrysia</taxon>
        <taxon>Papilionoidea</taxon>
        <taxon>Papilionidae</taxon>
        <taxon>Papilioninae</taxon>
        <taxon>Papilio</taxon>
    </lineage>
</organism>
<dbReference type="CTD" id="35787"/>
<dbReference type="PANTHER" id="PTHR13421">
    <property type="entry name" value="SNRNA-ACTIVATING PROTEIN COMPLEX SUBUNIT 3"/>
    <property type="match status" value="1"/>
</dbReference>
<proteinExistence type="inferred from homology"/>
<dbReference type="GO" id="GO:0000978">
    <property type="term" value="F:RNA polymerase II cis-regulatory region sequence-specific DNA binding"/>
    <property type="evidence" value="ECO:0007669"/>
    <property type="project" value="TreeGrafter"/>
</dbReference>
<evidence type="ECO:0000256" key="7">
    <source>
        <dbReference type="ARBA" id="ARBA00023242"/>
    </source>
</evidence>
<protein>
    <recommendedName>
        <fullName evidence="3">snRNA-activating protein complex subunit 3</fullName>
    </recommendedName>
    <alternativeName>
        <fullName evidence="10">Small nuclear RNA-activating complex polypeptide 3</fullName>
    </alternativeName>
</protein>
<dbReference type="InterPro" id="IPR022042">
    <property type="entry name" value="snRNA-activating_su3"/>
</dbReference>
<comment type="function">
    <text evidence="8">Part of the SNAPc complex required for the transcription of both RNA polymerase II and III small-nuclear RNA genes. Binds to the proximal sequence element (PSE), a non-TATA-box basal promoter element common to these 2 types of genes. Recruits TBP and BRF2 to the U6 snRNA TATA box.</text>
</comment>
<evidence type="ECO:0000256" key="6">
    <source>
        <dbReference type="ARBA" id="ARBA00023163"/>
    </source>
</evidence>
<gene>
    <name evidence="11" type="primary">LOC106119323</name>
</gene>
<dbReference type="GO" id="GO:0003681">
    <property type="term" value="F:bent DNA binding"/>
    <property type="evidence" value="ECO:0007669"/>
    <property type="project" value="TreeGrafter"/>
</dbReference>
<evidence type="ECO:0000256" key="3">
    <source>
        <dbReference type="ARBA" id="ARBA00013634"/>
    </source>
</evidence>